<keyword evidence="3" id="KW-1185">Reference proteome</keyword>
<protein>
    <submittedName>
        <fullName evidence="2">Uncharacterized protein</fullName>
    </submittedName>
</protein>
<proteinExistence type="predicted"/>
<organism evidence="2 3">
    <name type="scientific">Aphanothece sacrum FPU1</name>
    <dbReference type="NCBI Taxonomy" id="1920663"/>
    <lineage>
        <taxon>Bacteria</taxon>
        <taxon>Bacillati</taxon>
        <taxon>Cyanobacteriota</taxon>
        <taxon>Cyanophyceae</taxon>
        <taxon>Oscillatoriophycideae</taxon>
        <taxon>Chroococcales</taxon>
        <taxon>Aphanothecaceae</taxon>
        <taxon>Aphanothece</taxon>
    </lineage>
</organism>
<comment type="caution">
    <text evidence="2">The sequence shown here is derived from an EMBL/GenBank/DDBJ whole genome shotgun (WGS) entry which is preliminary data.</text>
</comment>
<keyword evidence="1" id="KW-0175">Coiled coil</keyword>
<dbReference type="EMBL" id="BDQK01000013">
    <property type="protein sequence ID" value="GBF80814.1"/>
    <property type="molecule type" value="Genomic_DNA"/>
</dbReference>
<reference evidence="3" key="1">
    <citation type="submission" date="2017-05" db="EMBL/GenBank/DDBJ databases">
        <title>Physiological properties and genetic analysis related to exopolysaccharide production of fresh-water unicellular cyanobacterium Aphanothece sacrum, Suizenji Nori, that has been cultured as a food source in Japan.</title>
        <authorList>
            <person name="Kanesaki Y."/>
            <person name="Yoshikawa S."/>
            <person name="Ohki K."/>
        </authorList>
    </citation>
    <scope>NUCLEOTIDE SEQUENCE [LARGE SCALE GENOMIC DNA]</scope>
    <source>
        <strain evidence="3">FPU1</strain>
    </source>
</reference>
<feature type="coiled-coil region" evidence="1">
    <location>
        <begin position="55"/>
        <end position="82"/>
    </location>
</feature>
<accession>A0A401IHT6</accession>
<evidence type="ECO:0000313" key="3">
    <source>
        <dbReference type="Proteomes" id="UP000287247"/>
    </source>
</evidence>
<sequence length="88" mass="10108">MMTIGQTLPLIDIEQKPEIIFPQGQQLGLYLGIYEDKLRYFTSEGLLVPTPEESAIQAQCLLVQEQERAKQLEERLRSLGINLDEFNN</sequence>
<name>A0A401IHT6_APHSA</name>
<gene>
    <name evidence="2" type="ORF">AsFPU1_2219</name>
</gene>
<dbReference type="Proteomes" id="UP000287247">
    <property type="component" value="Unassembled WGS sequence"/>
</dbReference>
<dbReference type="AlphaFoldDB" id="A0A401IHT6"/>
<evidence type="ECO:0000313" key="2">
    <source>
        <dbReference type="EMBL" id="GBF80814.1"/>
    </source>
</evidence>
<evidence type="ECO:0000256" key="1">
    <source>
        <dbReference type="SAM" id="Coils"/>
    </source>
</evidence>